<evidence type="ECO:0000256" key="11">
    <source>
        <dbReference type="ARBA" id="ARBA00029354"/>
    </source>
</evidence>
<evidence type="ECO:0000256" key="7">
    <source>
        <dbReference type="ARBA" id="ARBA00022842"/>
    </source>
</evidence>
<dbReference type="Proteomes" id="UP000277633">
    <property type="component" value="Unassembled WGS sequence"/>
</dbReference>
<keyword evidence="3" id="KW-0479">Metal-binding</keyword>
<evidence type="ECO:0000256" key="1">
    <source>
        <dbReference type="ARBA" id="ARBA00001946"/>
    </source>
</evidence>
<dbReference type="PIRSF" id="PIRSF004985">
    <property type="entry name" value="Hlld_jn_rslvs_ar"/>
    <property type="match status" value="1"/>
</dbReference>
<name>A0A497JFK8_9ARCH</name>
<evidence type="ECO:0000256" key="10">
    <source>
        <dbReference type="ARBA" id="ARBA00023204"/>
    </source>
</evidence>
<dbReference type="Pfam" id="PF01870">
    <property type="entry name" value="Hjc"/>
    <property type="match status" value="1"/>
</dbReference>
<dbReference type="PANTHER" id="PTHR39651:SF1">
    <property type="entry name" value="HOLLIDAY JUNCTION RESOLVASE HJC"/>
    <property type="match status" value="1"/>
</dbReference>
<dbReference type="GO" id="GO:0006281">
    <property type="term" value="P:DNA repair"/>
    <property type="evidence" value="ECO:0007669"/>
    <property type="project" value="UniProtKB-KW"/>
</dbReference>
<organism evidence="12 13">
    <name type="scientific">Candidatus Iainarchaeum sp</name>
    <dbReference type="NCBI Taxonomy" id="3101447"/>
    <lineage>
        <taxon>Archaea</taxon>
        <taxon>Candidatus Iainarchaeota</taxon>
        <taxon>Candidatus Iainarchaeia</taxon>
        <taxon>Candidatus Iainarchaeales</taxon>
        <taxon>Candidatus Iainarchaeaceae</taxon>
        <taxon>Candidatus Iainarchaeum</taxon>
    </lineage>
</organism>
<dbReference type="GO" id="GO:0006310">
    <property type="term" value="P:DNA recombination"/>
    <property type="evidence" value="ECO:0007669"/>
    <property type="project" value="UniProtKB-KW"/>
</dbReference>
<evidence type="ECO:0000256" key="2">
    <source>
        <dbReference type="ARBA" id="ARBA00022722"/>
    </source>
</evidence>
<proteinExistence type="predicted"/>
<keyword evidence="6" id="KW-0378">Hydrolase</keyword>
<dbReference type="InterPro" id="IPR014428">
    <property type="entry name" value="Hjc_arc"/>
</dbReference>
<keyword evidence="7" id="KW-0460">Magnesium</keyword>
<keyword evidence="2" id="KW-0540">Nuclease</keyword>
<gene>
    <name evidence="12" type="ORF">DRO07_01835</name>
</gene>
<evidence type="ECO:0000256" key="6">
    <source>
        <dbReference type="ARBA" id="ARBA00022801"/>
    </source>
</evidence>
<evidence type="ECO:0000256" key="9">
    <source>
        <dbReference type="ARBA" id="ARBA00023172"/>
    </source>
</evidence>
<keyword evidence="4" id="KW-0255">Endonuclease</keyword>
<keyword evidence="9" id="KW-0233">DNA recombination</keyword>
<dbReference type="PANTHER" id="PTHR39651">
    <property type="entry name" value="HOLLIDAY JUNCTION RESOLVASE HJC"/>
    <property type="match status" value="1"/>
</dbReference>
<dbReference type="InterPro" id="IPR002732">
    <property type="entry name" value="Hjc"/>
</dbReference>
<evidence type="ECO:0000313" key="12">
    <source>
        <dbReference type="EMBL" id="RLG69693.1"/>
    </source>
</evidence>
<sequence>MSRYRKGANAERELLQLLHKEGFAVVRVAGSGATALPCPDCLALTKRKKFAFECKAWKGKYLSIAREQMQSLLLWSKQAGIPVYIAWKVPREGWLFIKPKDFKKSEKAYSIKLKDALRAGATLNVLIGKQKRLKVK</sequence>
<evidence type="ECO:0000256" key="8">
    <source>
        <dbReference type="ARBA" id="ARBA00023125"/>
    </source>
</evidence>
<dbReference type="GO" id="GO:0008821">
    <property type="term" value="F:crossover junction DNA endonuclease activity"/>
    <property type="evidence" value="ECO:0007669"/>
    <property type="project" value="UniProtKB-EC"/>
</dbReference>
<comment type="cofactor">
    <cofactor evidence="1">
        <name>Mg(2+)</name>
        <dbReference type="ChEBI" id="CHEBI:18420"/>
    </cofactor>
</comment>
<dbReference type="SUPFAM" id="SSF52980">
    <property type="entry name" value="Restriction endonuclease-like"/>
    <property type="match status" value="1"/>
</dbReference>
<evidence type="ECO:0000256" key="5">
    <source>
        <dbReference type="ARBA" id="ARBA00022763"/>
    </source>
</evidence>
<comment type="catalytic activity">
    <reaction evidence="11">
        <text>Endonucleolytic cleavage at a junction such as a reciprocal single-stranded crossover between two homologous DNA duplexes (Holliday junction).</text>
        <dbReference type="EC" id="3.1.21.10"/>
    </reaction>
</comment>
<dbReference type="GO" id="GO:0003677">
    <property type="term" value="F:DNA binding"/>
    <property type="evidence" value="ECO:0007669"/>
    <property type="project" value="UniProtKB-KW"/>
</dbReference>
<keyword evidence="5" id="KW-0227">DNA damage</keyword>
<reference evidence="12 13" key="1">
    <citation type="submission" date="2018-06" db="EMBL/GenBank/DDBJ databases">
        <title>Extensive metabolic versatility and redundancy in microbially diverse, dynamic hydrothermal sediments.</title>
        <authorList>
            <person name="Dombrowski N."/>
            <person name="Teske A."/>
            <person name="Baker B.J."/>
        </authorList>
    </citation>
    <scope>NUCLEOTIDE SEQUENCE [LARGE SCALE GENOMIC DNA]</scope>
    <source>
        <strain evidence="12">B9_G13</strain>
    </source>
</reference>
<dbReference type="InterPro" id="IPR011335">
    <property type="entry name" value="Restrct_endonuc-II-like"/>
</dbReference>
<evidence type="ECO:0000256" key="3">
    <source>
        <dbReference type="ARBA" id="ARBA00022723"/>
    </source>
</evidence>
<dbReference type="Gene3D" id="3.40.1350.10">
    <property type="match status" value="1"/>
</dbReference>
<dbReference type="EMBL" id="QMWO01000056">
    <property type="protein sequence ID" value="RLG69693.1"/>
    <property type="molecule type" value="Genomic_DNA"/>
</dbReference>
<accession>A0A497JFK8</accession>
<dbReference type="GO" id="GO:0046872">
    <property type="term" value="F:metal ion binding"/>
    <property type="evidence" value="ECO:0007669"/>
    <property type="project" value="UniProtKB-KW"/>
</dbReference>
<evidence type="ECO:0000313" key="13">
    <source>
        <dbReference type="Proteomes" id="UP000277633"/>
    </source>
</evidence>
<protein>
    <submittedName>
        <fullName evidence="12">Holliday junction resolvase</fullName>
    </submittedName>
</protein>
<dbReference type="NCBIfam" id="NF040854">
    <property type="entry name" value="Hol_resolv_Hjc"/>
    <property type="match status" value="1"/>
</dbReference>
<dbReference type="AlphaFoldDB" id="A0A497JFK8"/>
<comment type="caution">
    <text evidence="12">The sequence shown here is derived from an EMBL/GenBank/DDBJ whole genome shotgun (WGS) entry which is preliminary data.</text>
</comment>
<keyword evidence="10" id="KW-0234">DNA repair</keyword>
<keyword evidence="8" id="KW-0238">DNA-binding</keyword>
<dbReference type="InterPro" id="IPR011856">
    <property type="entry name" value="tRNA_endonuc-like_dom_sf"/>
</dbReference>
<evidence type="ECO:0000256" key="4">
    <source>
        <dbReference type="ARBA" id="ARBA00022759"/>
    </source>
</evidence>